<dbReference type="AlphaFoldDB" id="A0A6H1ZYB5"/>
<evidence type="ECO:0000256" key="1">
    <source>
        <dbReference type="SAM" id="Phobius"/>
    </source>
</evidence>
<organism evidence="2">
    <name type="scientific">viral metagenome</name>
    <dbReference type="NCBI Taxonomy" id="1070528"/>
    <lineage>
        <taxon>unclassified sequences</taxon>
        <taxon>metagenomes</taxon>
        <taxon>organismal metagenomes</taxon>
    </lineage>
</organism>
<evidence type="ECO:0000313" key="2">
    <source>
        <dbReference type="EMBL" id="QJA52933.1"/>
    </source>
</evidence>
<accession>A0A6H1ZYB5</accession>
<feature type="transmembrane region" description="Helical" evidence="1">
    <location>
        <begin position="103"/>
        <end position="122"/>
    </location>
</feature>
<name>A0A6H1ZYB5_9ZZZZ</name>
<dbReference type="EMBL" id="MT144379">
    <property type="protein sequence ID" value="QJA52933.1"/>
    <property type="molecule type" value="Genomic_DNA"/>
</dbReference>
<sequence>MLHKPKDQSARDSYNVGYGRKYDEYDRISNPYKWLGVGITVLGILVLCAFVLAVDSTKKPDIVFESSDGQQIVIPDVQEYALYNDNTVFTRQKEDKDGELGQLALLGIGFLLLAGGVFYGVYTGSYVVAKCKKAGWDFITQQGEPDKED</sequence>
<keyword evidence="1" id="KW-0472">Membrane</keyword>
<feature type="transmembrane region" description="Helical" evidence="1">
    <location>
        <begin position="34"/>
        <end position="54"/>
    </location>
</feature>
<keyword evidence="1" id="KW-1133">Transmembrane helix</keyword>
<protein>
    <recommendedName>
        <fullName evidence="3">Transmembrane protein</fullName>
    </recommendedName>
</protein>
<evidence type="ECO:0008006" key="3">
    <source>
        <dbReference type="Google" id="ProtNLM"/>
    </source>
</evidence>
<keyword evidence="1" id="KW-0812">Transmembrane</keyword>
<reference evidence="2" key="1">
    <citation type="submission" date="2020-03" db="EMBL/GenBank/DDBJ databases">
        <title>The deep terrestrial virosphere.</title>
        <authorList>
            <person name="Holmfeldt K."/>
            <person name="Nilsson E."/>
            <person name="Simone D."/>
            <person name="Lopez-Fernandez M."/>
            <person name="Wu X."/>
            <person name="de Brujin I."/>
            <person name="Lundin D."/>
            <person name="Andersson A."/>
            <person name="Bertilsson S."/>
            <person name="Dopson M."/>
        </authorList>
    </citation>
    <scope>NUCLEOTIDE SEQUENCE</scope>
    <source>
        <strain evidence="2">TM448A03084</strain>
    </source>
</reference>
<gene>
    <name evidence="2" type="ORF">TM448A03084_0006</name>
</gene>
<proteinExistence type="predicted"/>